<dbReference type="InterPro" id="IPR020904">
    <property type="entry name" value="Sc_DH/Rdtase_CS"/>
</dbReference>
<dbReference type="InterPro" id="IPR002347">
    <property type="entry name" value="SDR_fam"/>
</dbReference>
<evidence type="ECO:0000256" key="2">
    <source>
        <dbReference type="ARBA" id="ARBA00023002"/>
    </source>
</evidence>
<dbReference type="GO" id="GO:0030497">
    <property type="term" value="P:fatty acid elongation"/>
    <property type="evidence" value="ECO:0007669"/>
    <property type="project" value="TreeGrafter"/>
</dbReference>
<dbReference type="PRINTS" id="PR00080">
    <property type="entry name" value="SDRFAMILY"/>
</dbReference>
<dbReference type="PRINTS" id="PR00081">
    <property type="entry name" value="GDHRDH"/>
</dbReference>
<reference evidence="5" key="2">
    <citation type="submission" date="2015-10" db="EMBL/GenBank/DDBJ databases">
        <authorList>
            <person name="Gilbert D.G."/>
        </authorList>
    </citation>
    <scope>NUCLEOTIDE SEQUENCE</scope>
    <source>
        <strain evidence="5">GO-13</strain>
    </source>
</reference>
<protein>
    <submittedName>
        <fullName evidence="5">3-ketoacyl-ACP reductase</fullName>
    </submittedName>
    <submittedName>
        <fullName evidence="6">SDR family NAD(P)-dependent oxidoreductase</fullName>
    </submittedName>
</protein>
<sequence>MDIQDKTALVTGGGTGIGRAVSLKLAERGASVAVNYSRSEAEAEETVRMIAERGGRAIAVQADVSRDDEVRNMVEAIVREFGTVDLLVNNASITRHIQLDDLEAASDDVWDVLYAVNVKGMFHCARAAAPLMKKNGRGAIVNVGSIAGLTGSGSSLPYAVSKAAVHGLTKSLAHALAPEITVSSVAPGAVATRWWEGREEKMMQLTRQMPLERLASPDDIAKLICDVLEQEAMTGQIITADSGQTL</sequence>
<dbReference type="SUPFAM" id="SSF51735">
    <property type="entry name" value="NAD(P)-binding Rossmann-fold domains"/>
    <property type="match status" value="1"/>
</dbReference>
<accession>A0A0J6ERG7</accession>
<dbReference type="STRING" id="1664069.BGLY_0324"/>
<keyword evidence="8" id="KW-1185">Reference proteome</keyword>
<dbReference type="EMBL" id="LECW02000001">
    <property type="protein sequence ID" value="KRT95666.1"/>
    <property type="molecule type" value="Genomic_DNA"/>
</dbReference>
<comment type="caution">
    <text evidence="5">The sequence shown here is derived from an EMBL/GenBank/DDBJ whole genome shotgun (WGS) entry which is preliminary data.</text>
</comment>
<evidence type="ECO:0000259" key="4">
    <source>
        <dbReference type="SMART" id="SM00822"/>
    </source>
</evidence>
<reference evidence="5 7" key="1">
    <citation type="journal article" date="2015" name="Int. J. Syst. Evol. Microbiol.">
        <title>Bacillus glycinifermentans sp. nov., isolated from fermented soybean paste.</title>
        <authorList>
            <person name="Kim S.J."/>
            <person name="Dunlap C.A."/>
            <person name="Kwon S.W."/>
            <person name="Rooney A.P."/>
        </authorList>
    </citation>
    <scope>NUCLEOTIDE SEQUENCE [LARGE SCALE GENOMIC DNA]</scope>
    <source>
        <strain evidence="5 7">GO-13</strain>
    </source>
</reference>
<dbReference type="AlphaFoldDB" id="A0A0J6ERG7"/>
<evidence type="ECO:0000313" key="6">
    <source>
        <dbReference type="EMBL" id="MEC0484452.1"/>
    </source>
</evidence>
<dbReference type="SMART" id="SM00822">
    <property type="entry name" value="PKS_KR"/>
    <property type="match status" value="1"/>
</dbReference>
<dbReference type="GO" id="GO:0016616">
    <property type="term" value="F:oxidoreductase activity, acting on the CH-OH group of donors, NAD or NADP as acceptor"/>
    <property type="evidence" value="ECO:0007669"/>
    <property type="project" value="UniProtKB-ARBA"/>
</dbReference>
<feature type="domain" description="Ketoreductase" evidence="4">
    <location>
        <begin position="6"/>
        <end position="193"/>
    </location>
</feature>
<accession>A0A0J6ELC8</accession>
<organism evidence="5 7">
    <name type="scientific">Bacillus glycinifermentans</name>
    <dbReference type="NCBI Taxonomy" id="1664069"/>
    <lineage>
        <taxon>Bacteria</taxon>
        <taxon>Bacillati</taxon>
        <taxon>Bacillota</taxon>
        <taxon>Bacilli</taxon>
        <taxon>Bacillales</taxon>
        <taxon>Bacillaceae</taxon>
        <taxon>Bacillus</taxon>
    </lineage>
</organism>
<dbReference type="GO" id="GO:0008206">
    <property type="term" value="P:bile acid metabolic process"/>
    <property type="evidence" value="ECO:0007669"/>
    <property type="project" value="UniProtKB-ARBA"/>
</dbReference>
<dbReference type="InterPro" id="IPR036291">
    <property type="entry name" value="NAD(P)-bd_dom_sf"/>
</dbReference>
<reference evidence="6 8" key="3">
    <citation type="submission" date="2023-03" db="EMBL/GenBank/DDBJ databases">
        <title>Agriculturally important microbes genome sequencing.</title>
        <authorList>
            <person name="Dunlap C."/>
        </authorList>
    </citation>
    <scope>NUCLEOTIDE SEQUENCE [LARGE SCALE GENOMIC DNA]</scope>
    <source>
        <strain evidence="6 8">CBP-3203</strain>
    </source>
</reference>
<dbReference type="PANTHER" id="PTHR42760:SF40">
    <property type="entry name" value="3-OXOACYL-[ACYL-CARRIER-PROTEIN] REDUCTASE, CHLOROPLASTIC"/>
    <property type="match status" value="1"/>
</dbReference>
<dbReference type="RefSeq" id="WP_048354465.1">
    <property type="nucleotide sequence ID" value="NZ_CP023481.1"/>
</dbReference>
<comment type="similarity">
    <text evidence="1 3">Belongs to the short-chain dehydrogenases/reductases (SDR) family.</text>
</comment>
<dbReference type="PANTHER" id="PTHR42760">
    <property type="entry name" value="SHORT-CHAIN DEHYDROGENASES/REDUCTASES FAMILY MEMBER"/>
    <property type="match status" value="1"/>
</dbReference>
<dbReference type="Gene3D" id="3.40.50.720">
    <property type="entry name" value="NAD(P)-binding Rossmann-like Domain"/>
    <property type="match status" value="1"/>
</dbReference>
<dbReference type="OrthoDB" id="9790146at2"/>
<dbReference type="Proteomes" id="UP000036168">
    <property type="component" value="Unassembled WGS sequence"/>
</dbReference>
<evidence type="ECO:0000256" key="1">
    <source>
        <dbReference type="ARBA" id="ARBA00006484"/>
    </source>
</evidence>
<name>A0A0J6ERG7_9BACI</name>
<dbReference type="Pfam" id="PF00106">
    <property type="entry name" value="adh_short"/>
    <property type="match status" value="1"/>
</dbReference>
<proteinExistence type="inferred from homology"/>
<evidence type="ECO:0000313" key="8">
    <source>
        <dbReference type="Proteomes" id="UP001341297"/>
    </source>
</evidence>
<gene>
    <name evidence="5" type="ORF">AB447_200720</name>
    <name evidence="6" type="ORF">P8828_06250</name>
</gene>
<dbReference type="CDD" id="cd05233">
    <property type="entry name" value="SDR_c"/>
    <property type="match status" value="1"/>
</dbReference>
<dbReference type="PATRIC" id="fig|1664069.3.peg.4808"/>
<dbReference type="InterPro" id="IPR057326">
    <property type="entry name" value="KR_dom"/>
</dbReference>
<dbReference type="PROSITE" id="PS00061">
    <property type="entry name" value="ADH_SHORT"/>
    <property type="match status" value="1"/>
</dbReference>
<evidence type="ECO:0000313" key="7">
    <source>
        <dbReference type="Proteomes" id="UP000036168"/>
    </source>
</evidence>
<keyword evidence="2" id="KW-0560">Oxidoreductase</keyword>
<dbReference type="Proteomes" id="UP001341297">
    <property type="component" value="Unassembled WGS sequence"/>
</dbReference>
<dbReference type="EMBL" id="JARRTL010000007">
    <property type="protein sequence ID" value="MEC0484452.1"/>
    <property type="molecule type" value="Genomic_DNA"/>
</dbReference>
<evidence type="ECO:0000256" key="3">
    <source>
        <dbReference type="RuleBase" id="RU000363"/>
    </source>
</evidence>
<evidence type="ECO:0000313" key="5">
    <source>
        <dbReference type="EMBL" id="KRT95666.1"/>
    </source>
</evidence>
<dbReference type="FunFam" id="3.40.50.720:FF:000084">
    <property type="entry name" value="Short-chain dehydrogenase reductase"/>
    <property type="match status" value="1"/>
</dbReference>